<dbReference type="InterPro" id="IPR015424">
    <property type="entry name" value="PyrdxlP-dep_Trfase"/>
</dbReference>
<proteinExistence type="inferred from homology"/>
<dbReference type="EMBL" id="QAOT01000003">
    <property type="protein sequence ID" value="PTR20079.1"/>
    <property type="molecule type" value="Genomic_DNA"/>
</dbReference>
<evidence type="ECO:0000256" key="2">
    <source>
        <dbReference type="ARBA" id="ARBA00022898"/>
    </source>
</evidence>
<organism evidence="7 8">
    <name type="scientific">Cereibacter azotoformans</name>
    <dbReference type="NCBI Taxonomy" id="43057"/>
    <lineage>
        <taxon>Bacteria</taxon>
        <taxon>Pseudomonadati</taxon>
        <taxon>Pseudomonadota</taxon>
        <taxon>Alphaproteobacteria</taxon>
        <taxon>Rhodobacterales</taxon>
        <taxon>Paracoccaceae</taxon>
        <taxon>Cereibacter</taxon>
    </lineage>
</organism>
<keyword evidence="4 7" id="KW-0238">DNA-binding</keyword>
<gene>
    <name evidence="7" type="ORF">C8J28_103206</name>
</gene>
<dbReference type="AlphaFoldDB" id="A0A2T5KCE9"/>
<dbReference type="InterPro" id="IPR036388">
    <property type="entry name" value="WH-like_DNA-bd_sf"/>
</dbReference>
<evidence type="ECO:0000256" key="4">
    <source>
        <dbReference type="ARBA" id="ARBA00023125"/>
    </source>
</evidence>
<dbReference type="SUPFAM" id="SSF46785">
    <property type="entry name" value="Winged helix' DNA-binding domain"/>
    <property type="match status" value="1"/>
</dbReference>
<dbReference type="OrthoDB" id="9804020at2"/>
<sequence>MTDTIWRPDLAQFPGPKYLALARALRDAIRAGRLKPGAQLPTVRDLAWTLSVTPGTVSRAYQLATQEGLLAATVGRGTFVAAAEPRLGPTQELFVERDPQEAPGLLDLRSPQLPDVGQMPLFSAALKRVAEGLGGDWRDYPTQREEAALRAAVRDWLADRVLGPIAPEDIALTHGGQSAIGLVMLCCLRGDRPVVLTEELAYPGFRHAARLARAEVVGVELDQHGLRPDALEACCRKHGPQVLCVTTEAQNPTAARMPEERRAEIVAIARRHELQIIEDDCYTVAESTLPALRALAPERTWYVGSLSKTVSAALRFGYILCPTGRGEAGRLTAQHAFFALGRPVSDLCLDLFQSGQAAEIRHRVQSAFADRLQAVVNGLGSHELSWQPGLPFVWLRLPVGWRTSSFTRTAESEGVLLRSADEYALVHGRSPNGVRLAIAGQVPRARLEAAVDRLSRLLASPPSELPV</sequence>
<dbReference type="InterPro" id="IPR051446">
    <property type="entry name" value="HTH_trans_reg/aminotransferase"/>
</dbReference>
<dbReference type="Pfam" id="PF00392">
    <property type="entry name" value="GntR"/>
    <property type="match status" value="1"/>
</dbReference>
<keyword evidence="2" id="KW-0663">Pyridoxal phosphate</keyword>
<dbReference type="GO" id="GO:0003677">
    <property type="term" value="F:DNA binding"/>
    <property type="evidence" value="ECO:0007669"/>
    <property type="project" value="UniProtKB-KW"/>
</dbReference>
<dbReference type="RefSeq" id="WP_011909134.1">
    <property type="nucleotide sequence ID" value="NZ_CP089965.1"/>
</dbReference>
<dbReference type="CDD" id="cd07377">
    <property type="entry name" value="WHTH_GntR"/>
    <property type="match status" value="1"/>
</dbReference>
<dbReference type="Proteomes" id="UP000244060">
    <property type="component" value="Unassembled WGS sequence"/>
</dbReference>
<evidence type="ECO:0000313" key="8">
    <source>
        <dbReference type="Proteomes" id="UP000244060"/>
    </source>
</evidence>
<dbReference type="InterPro" id="IPR036390">
    <property type="entry name" value="WH_DNA-bd_sf"/>
</dbReference>
<dbReference type="PANTHER" id="PTHR46577:SF1">
    <property type="entry name" value="HTH-TYPE TRANSCRIPTIONAL REGULATORY PROTEIN GABR"/>
    <property type="match status" value="1"/>
</dbReference>
<dbReference type="PANTHER" id="PTHR46577">
    <property type="entry name" value="HTH-TYPE TRANSCRIPTIONAL REGULATORY PROTEIN GABR"/>
    <property type="match status" value="1"/>
</dbReference>
<evidence type="ECO:0000256" key="3">
    <source>
        <dbReference type="ARBA" id="ARBA00023015"/>
    </source>
</evidence>
<dbReference type="GO" id="GO:0003700">
    <property type="term" value="F:DNA-binding transcription factor activity"/>
    <property type="evidence" value="ECO:0007669"/>
    <property type="project" value="InterPro"/>
</dbReference>
<dbReference type="InterPro" id="IPR000524">
    <property type="entry name" value="Tscrpt_reg_HTH_GntR"/>
</dbReference>
<reference evidence="7 8" key="1">
    <citation type="submission" date="2018-04" db="EMBL/GenBank/DDBJ databases">
        <title>Genomic Encyclopedia of Type Strains, Phase III (KMG-III): the genomes of soil and plant-associated and newly described type strains.</title>
        <authorList>
            <person name="Whitman W."/>
        </authorList>
    </citation>
    <scope>NUCLEOTIDE SEQUENCE [LARGE SCALE GENOMIC DNA]</scope>
    <source>
        <strain evidence="7 8">KA25</strain>
    </source>
</reference>
<dbReference type="Gene3D" id="1.10.10.10">
    <property type="entry name" value="Winged helix-like DNA-binding domain superfamily/Winged helix DNA-binding domain"/>
    <property type="match status" value="1"/>
</dbReference>
<feature type="domain" description="HTH gntR-type" evidence="6">
    <location>
        <begin position="15"/>
        <end position="83"/>
    </location>
</feature>
<protein>
    <submittedName>
        <fullName evidence="7">DNA-binding transcriptional MocR family regulator</fullName>
    </submittedName>
</protein>
<dbReference type="InterPro" id="IPR015421">
    <property type="entry name" value="PyrdxlP-dep_Trfase_major"/>
</dbReference>
<keyword evidence="3" id="KW-0805">Transcription regulation</keyword>
<dbReference type="Gene3D" id="3.40.640.10">
    <property type="entry name" value="Type I PLP-dependent aspartate aminotransferase-like (Major domain)"/>
    <property type="match status" value="1"/>
</dbReference>
<accession>A0A2T5KCE9</accession>
<dbReference type="PROSITE" id="PS50949">
    <property type="entry name" value="HTH_GNTR"/>
    <property type="match status" value="1"/>
</dbReference>
<comment type="caution">
    <text evidence="7">The sequence shown here is derived from an EMBL/GenBank/DDBJ whole genome shotgun (WGS) entry which is preliminary data.</text>
</comment>
<dbReference type="SMART" id="SM00345">
    <property type="entry name" value="HTH_GNTR"/>
    <property type="match status" value="1"/>
</dbReference>
<name>A0A2T5KCE9_9RHOB</name>
<evidence type="ECO:0000256" key="5">
    <source>
        <dbReference type="ARBA" id="ARBA00023163"/>
    </source>
</evidence>
<comment type="similarity">
    <text evidence="1">In the C-terminal section; belongs to the class-I pyridoxal-phosphate-dependent aminotransferase family.</text>
</comment>
<dbReference type="SUPFAM" id="SSF53383">
    <property type="entry name" value="PLP-dependent transferases"/>
    <property type="match status" value="1"/>
</dbReference>
<keyword evidence="8" id="KW-1185">Reference proteome</keyword>
<evidence type="ECO:0000256" key="1">
    <source>
        <dbReference type="ARBA" id="ARBA00005384"/>
    </source>
</evidence>
<dbReference type="CDD" id="cd00609">
    <property type="entry name" value="AAT_like"/>
    <property type="match status" value="1"/>
</dbReference>
<evidence type="ECO:0000259" key="6">
    <source>
        <dbReference type="PROSITE" id="PS50949"/>
    </source>
</evidence>
<dbReference type="GO" id="GO:0030170">
    <property type="term" value="F:pyridoxal phosphate binding"/>
    <property type="evidence" value="ECO:0007669"/>
    <property type="project" value="InterPro"/>
</dbReference>
<keyword evidence="5" id="KW-0804">Transcription</keyword>
<dbReference type="InterPro" id="IPR004839">
    <property type="entry name" value="Aminotransferase_I/II_large"/>
</dbReference>
<evidence type="ECO:0000313" key="7">
    <source>
        <dbReference type="EMBL" id="PTR20079.1"/>
    </source>
</evidence>
<dbReference type="Pfam" id="PF00155">
    <property type="entry name" value="Aminotran_1_2"/>
    <property type="match status" value="1"/>
</dbReference>